<reference evidence="2" key="2">
    <citation type="submission" date="2014-07" db="EMBL/GenBank/DDBJ databases">
        <authorList>
            <person name="Hull J."/>
        </authorList>
    </citation>
    <scope>NUCLEOTIDE SEQUENCE</scope>
</reference>
<dbReference type="PANTHER" id="PTHR33559:SF1">
    <property type="entry name" value="PROTEASOME ASSEMBLY CHAPERONE 4"/>
    <property type="match status" value="1"/>
</dbReference>
<organism evidence="2">
    <name type="scientific">Lygus hesperus</name>
    <name type="common">Western plant bug</name>
    <dbReference type="NCBI Taxonomy" id="30085"/>
    <lineage>
        <taxon>Eukaryota</taxon>
        <taxon>Metazoa</taxon>
        <taxon>Ecdysozoa</taxon>
        <taxon>Arthropoda</taxon>
        <taxon>Hexapoda</taxon>
        <taxon>Insecta</taxon>
        <taxon>Pterygota</taxon>
        <taxon>Neoptera</taxon>
        <taxon>Paraneoptera</taxon>
        <taxon>Hemiptera</taxon>
        <taxon>Heteroptera</taxon>
        <taxon>Panheteroptera</taxon>
        <taxon>Cimicomorpha</taxon>
        <taxon>Miridae</taxon>
        <taxon>Mirini</taxon>
        <taxon>Lygus</taxon>
    </lineage>
</organism>
<gene>
    <name evidence="2" type="primary">Psmg4</name>
    <name evidence="2" type="ORF">CM83_13982</name>
    <name evidence="3" type="ORF">g.37612</name>
</gene>
<dbReference type="PANTHER" id="PTHR33559">
    <property type="entry name" value="PROTEASOME ASSEMBLY CHAPERONE 4"/>
    <property type="match status" value="1"/>
</dbReference>
<dbReference type="Pfam" id="PF16093">
    <property type="entry name" value="PAC4"/>
    <property type="match status" value="1"/>
</dbReference>
<dbReference type="InterPro" id="IPR032157">
    <property type="entry name" value="PAC4"/>
</dbReference>
<dbReference type="GO" id="GO:0000502">
    <property type="term" value="C:proteasome complex"/>
    <property type="evidence" value="ECO:0007669"/>
    <property type="project" value="UniProtKB-KW"/>
</dbReference>
<reference evidence="2" key="1">
    <citation type="journal article" date="2014" name="PLoS ONE">
        <title>Transcriptome-Based Identification of ABC Transporters in the Western Tarnished Plant Bug Lygus hesperus.</title>
        <authorList>
            <person name="Hull J.J."/>
            <person name="Chaney K."/>
            <person name="Geib S.M."/>
            <person name="Fabrick J.A."/>
            <person name="Brent C.S."/>
            <person name="Walsh D."/>
            <person name="Lavine L.C."/>
        </authorList>
    </citation>
    <scope>NUCLEOTIDE SEQUENCE</scope>
</reference>
<evidence type="ECO:0000313" key="2">
    <source>
        <dbReference type="EMBL" id="JAG40551.1"/>
    </source>
</evidence>
<protein>
    <submittedName>
        <fullName evidence="2">Proteasome assembly chaperone 4</fullName>
    </submittedName>
</protein>
<dbReference type="GO" id="GO:0043248">
    <property type="term" value="P:proteasome assembly"/>
    <property type="evidence" value="ECO:0007669"/>
    <property type="project" value="InterPro"/>
</dbReference>
<evidence type="ECO:0000313" key="3">
    <source>
        <dbReference type="EMBL" id="JAQ12343.1"/>
    </source>
</evidence>
<accession>A0A0A9Z9J2</accession>
<name>A0A0A9Z9J2_LYGHE</name>
<evidence type="ECO:0000256" key="1">
    <source>
        <dbReference type="SAM" id="MobiDB-lite"/>
    </source>
</evidence>
<proteinExistence type="predicted"/>
<sequence length="147" mass="16343">MEAEEHRHMNGHGTALANSSATTKGAPAAPHREVEPTFKPHQFTDTVLGQQVTFEILKMNSSVYVWIGSSSRNTMENMCMAIPSRFSPQPLASTWFGETDVTSPMSQKLSKKLNKPVILSLNVLDQHAVPHVEQALFSDIKNNPEHY</sequence>
<dbReference type="AlphaFoldDB" id="A0A0A9Z9J2"/>
<feature type="region of interest" description="Disordered" evidence="1">
    <location>
        <begin position="1"/>
        <end position="40"/>
    </location>
</feature>
<keyword evidence="2" id="KW-0647">Proteasome</keyword>
<reference evidence="3" key="3">
    <citation type="journal article" date="2016" name="Gigascience">
        <title>De novo construction of an expanded transcriptome assembly for the western tarnished plant bug, Lygus hesperus.</title>
        <authorList>
            <person name="Tassone E.E."/>
            <person name="Geib S.M."/>
            <person name="Hall B."/>
            <person name="Fabrick J.A."/>
            <person name="Brent C.S."/>
            <person name="Hull J.J."/>
        </authorList>
    </citation>
    <scope>NUCLEOTIDE SEQUENCE</scope>
</reference>
<dbReference type="EMBL" id="GBHO01003053">
    <property type="protein sequence ID" value="JAG40551.1"/>
    <property type="molecule type" value="Transcribed_RNA"/>
</dbReference>
<dbReference type="EMBL" id="GDHC01006286">
    <property type="protein sequence ID" value="JAQ12343.1"/>
    <property type="molecule type" value="Transcribed_RNA"/>
</dbReference>